<keyword evidence="3 11" id="KW-0813">Transport</keyword>
<feature type="signal peptide" evidence="13">
    <location>
        <begin position="1"/>
        <end position="25"/>
    </location>
</feature>
<evidence type="ECO:0000313" key="17">
    <source>
        <dbReference type="Proteomes" id="UP000251186"/>
    </source>
</evidence>
<organism evidence="16 17">
    <name type="scientific">Brevundimonas vesicularis</name>
    <name type="common">Pseudomonas vesicularis</name>
    <dbReference type="NCBI Taxonomy" id="41276"/>
    <lineage>
        <taxon>Bacteria</taxon>
        <taxon>Pseudomonadati</taxon>
        <taxon>Pseudomonadota</taxon>
        <taxon>Alphaproteobacteria</taxon>
        <taxon>Caulobacterales</taxon>
        <taxon>Caulobacteraceae</taxon>
        <taxon>Brevundimonas</taxon>
    </lineage>
</organism>
<evidence type="ECO:0000256" key="8">
    <source>
        <dbReference type="ARBA" id="ARBA00023136"/>
    </source>
</evidence>
<dbReference type="CDD" id="cd01347">
    <property type="entry name" value="ligand_gated_channel"/>
    <property type="match status" value="1"/>
</dbReference>
<dbReference type="InterPro" id="IPR000531">
    <property type="entry name" value="Beta-barrel_TonB"/>
</dbReference>
<protein>
    <submittedName>
        <fullName evidence="16">Colicin I receptor</fullName>
    </submittedName>
</protein>
<dbReference type="NCBIfam" id="TIGR01785">
    <property type="entry name" value="TonB-hemin"/>
    <property type="match status" value="1"/>
</dbReference>
<dbReference type="AlphaFoldDB" id="A0A2X1B706"/>
<dbReference type="InterPro" id="IPR037066">
    <property type="entry name" value="Plug_dom_sf"/>
</dbReference>
<evidence type="ECO:0000256" key="5">
    <source>
        <dbReference type="ARBA" id="ARBA00022692"/>
    </source>
</evidence>
<dbReference type="PANTHER" id="PTHR30069:SF29">
    <property type="entry name" value="HEMOGLOBIN AND HEMOGLOBIN-HAPTOGLOBIN-BINDING PROTEIN 1-RELATED"/>
    <property type="match status" value="1"/>
</dbReference>
<evidence type="ECO:0000256" key="9">
    <source>
        <dbReference type="ARBA" id="ARBA00023170"/>
    </source>
</evidence>
<feature type="domain" description="TonB-dependent receptor-like beta-barrel" evidence="14">
    <location>
        <begin position="300"/>
        <end position="697"/>
    </location>
</feature>
<evidence type="ECO:0000259" key="14">
    <source>
        <dbReference type="Pfam" id="PF00593"/>
    </source>
</evidence>
<sequence>MRTLFLLSTAATAIGSALIAQPVRAETPVTVSPATEVDPVVVLGTRSRRLASNVPGTVSVIDAEQIESLLAADIKDLIRFEPGVSVPTSPARFSLALSGAGRDANSGFTIRGMGGDRVLIINDGVRFPAGFSFGAQAVGRGGYNDLDLVKSVEILRGPASALYGSDGIAGAVAFTTKDPYDFLTGDQTFGARGRVAYNSADEGWTEGVAFAGRSGSLSGLLAYTRRDAQETENKGSVAGVGATRTEPNPQDFSSKAYLGKLVWEVNPNHTLRLTYDHLDSEMDGDALSSRSATVLAVTAHDETQRDRVSGDWRFQDFAGLSDGSVSVYWQDATTRQYTFEDRATLADRVRDTTFDNTVYGFAAQGARVFGEGSAVQHRVTFGGDWSMTKQEGLRDGVTPPVGETFPIRAFPKTEFQLAGLFVQDEIELLNGALSIIPAVRYDWYDLSPKVDAQFPAAASAQSDDHISPKLGVVYWTGAHLGVFANYSLGFRAPSPMQVNNYFENPVFGYRSIPNPNLSPETSESVEAGFRLRDIDVAGGKMRLNTTAFATHYDDFIDQVAVSGTGVPGVDPLVYQYVNLTEVDIRGLEARADLYWENGFSLIGSAAYAEGEQTTDGRRTALGSVDPVKVVAGLNYAAPSGAWGGSATVTWSGKKDQTTYNLSCANACYLGDSFTLLDLTAYWNVTERTTLRAGAFNVFDETYGWWSDVRGLSATSAVKDAYTQPGRNFGVSLTLRL</sequence>
<evidence type="ECO:0000256" key="3">
    <source>
        <dbReference type="ARBA" id="ARBA00022448"/>
    </source>
</evidence>
<dbReference type="SUPFAM" id="SSF56935">
    <property type="entry name" value="Porins"/>
    <property type="match status" value="1"/>
</dbReference>
<dbReference type="InterPro" id="IPR012910">
    <property type="entry name" value="Plug_dom"/>
</dbReference>
<dbReference type="GO" id="GO:0015344">
    <property type="term" value="F:siderophore uptake transmembrane transporter activity"/>
    <property type="evidence" value="ECO:0007669"/>
    <property type="project" value="TreeGrafter"/>
</dbReference>
<comment type="similarity">
    <text evidence="2 11 12">Belongs to the TonB-dependent receptor family.</text>
</comment>
<dbReference type="Pfam" id="PF07715">
    <property type="entry name" value="Plug"/>
    <property type="match status" value="1"/>
</dbReference>
<gene>
    <name evidence="16" type="primary">cirA_2</name>
    <name evidence="16" type="ORF">NCTC11166_00459</name>
</gene>
<keyword evidence="8 11" id="KW-0472">Membrane</keyword>
<accession>A0A2X1B706</accession>
<evidence type="ECO:0000256" key="4">
    <source>
        <dbReference type="ARBA" id="ARBA00022452"/>
    </source>
</evidence>
<dbReference type="RefSeq" id="WP_112861594.1">
    <property type="nucleotide sequence ID" value="NZ_UAQP01000005.1"/>
</dbReference>
<dbReference type="PROSITE" id="PS52016">
    <property type="entry name" value="TONB_DEPENDENT_REC_3"/>
    <property type="match status" value="1"/>
</dbReference>
<dbReference type="InterPro" id="IPR036942">
    <property type="entry name" value="Beta-barrel_TonB_sf"/>
</dbReference>
<evidence type="ECO:0000313" key="16">
    <source>
        <dbReference type="EMBL" id="SPU52140.1"/>
    </source>
</evidence>
<evidence type="ECO:0000256" key="12">
    <source>
        <dbReference type="RuleBase" id="RU003357"/>
    </source>
</evidence>
<keyword evidence="9 16" id="KW-0675">Receptor</keyword>
<evidence type="ECO:0000256" key="1">
    <source>
        <dbReference type="ARBA" id="ARBA00004571"/>
    </source>
</evidence>
<dbReference type="InterPro" id="IPR011276">
    <property type="entry name" value="TonB_haem/Hb_rcpt"/>
</dbReference>
<feature type="chain" id="PRO_5015867616" evidence="13">
    <location>
        <begin position="26"/>
        <end position="736"/>
    </location>
</feature>
<dbReference type="EMBL" id="UAQP01000005">
    <property type="protein sequence ID" value="SPU52140.1"/>
    <property type="molecule type" value="Genomic_DNA"/>
</dbReference>
<keyword evidence="6 13" id="KW-0732">Signal</keyword>
<evidence type="ECO:0000256" key="6">
    <source>
        <dbReference type="ARBA" id="ARBA00022729"/>
    </source>
</evidence>
<dbReference type="Proteomes" id="UP000251186">
    <property type="component" value="Unassembled WGS sequence"/>
</dbReference>
<keyword evidence="10 11" id="KW-0998">Cell outer membrane</keyword>
<evidence type="ECO:0000256" key="13">
    <source>
        <dbReference type="SAM" id="SignalP"/>
    </source>
</evidence>
<dbReference type="GO" id="GO:0009279">
    <property type="term" value="C:cell outer membrane"/>
    <property type="evidence" value="ECO:0007669"/>
    <property type="project" value="UniProtKB-SubCell"/>
</dbReference>
<evidence type="ECO:0000256" key="7">
    <source>
        <dbReference type="ARBA" id="ARBA00023077"/>
    </source>
</evidence>
<evidence type="ECO:0000256" key="11">
    <source>
        <dbReference type="PROSITE-ProRule" id="PRU01360"/>
    </source>
</evidence>
<dbReference type="PANTHER" id="PTHR30069">
    <property type="entry name" value="TONB-DEPENDENT OUTER MEMBRANE RECEPTOR"/>
    <property type="match status" value="1"/>
</dbReference>
<proteinExistence type="inferred from homology"/>
<dbReference type="Gene3D" id="2.40.170.20">
    <property type="entry name" value="TonB-dependent receptor, beta-barrel domain"/>
    <property type="match status" value="1"/>
</dbReference>
<keyword evidence="5 11" id="KW-0812">Transmembrane</keyword>
<keyword evidence="7 12" id="KW-0798">TonB box</keyword>
<dbReference type="Gene3D" id="2.170.130.10">
    <property type="entry name" value="TonB-dependent receptor, plug domain"/>
    <property type="match status" value="1"/>
</dbReference>
<evidence type="ECO:0000256" key="2">
    <source>
        <dbReference type="ARBA" id="ARBA00009810"/>
    </source>
</evidence>
<dbReference type="Pfam" id="PF00593">
    <property type="entry name" value="TonB_dep_Rec_b-barrel"/>
    <property type="match status" value="1"/>
</dbReference>
<dbReference type="NCBIfam" id="TIGR01786">
    <property type="entry name" value="TonB-hemlactrns"/>
    <property type="match status" value="1"/>
</dbReference>
<evidence type="ECO:0000256" key="10">
    <source>
        <dbReference type="ARBA" id="ARBA00023237"/>
    </source>
</evidence>
<feature type="domain" description="TonB-dependent receptor plug" evidence="15">
    <location>
        <begin position="52"/>
        <end position="171"/>
    </location>
</feature>
<dbReference type="InterPro" id="IPR039426">
    <property type="entry name" value="TonB-dep_rcpt-like"/>
</dbReference>
<dbReference type="InterPro" id="IPR010949">
    <property type="entry name" value="TonB_Hb/transfer/lactofer_rcpt"/>
</dbReference>
<keyword evidence="4 11" id="KW-1134">Transmembrane beta strand</keyword>
<dbReference type="GO" id="GO:0015232">
    <property type="term" value="F:heme transmembrane transporter activity"/>
    <property type="evidence" value="ECO:0007669"/>
    <property type="project" value="InterPro"/>
</dbReference>
<name>A0A2X1B706_BREVE</name>
<comment type="subcellular location">
    <subcellularLocation>
        <location evidence="1 11">Cell outer membrane</location>
        <topology evidence="1 11">Multi-pass membrane protein</topology>
    </subcellularLocation>
</comment>
<dbReference type="GO" id="GO:0044718">
    <property type="term" value="P:siderophore transmembrane transport"/>
    <property type="evidence" value="ECO:0007669"/>
    <property type="project" value="TreeGrafter"/>
</dbReference>
<evidence type="ECO:0000259" key="15">
    <source>
        <dbReference type="Pfam" id="PF07715"/>
    </source>
</evidence>
<reference evidence="16 17" key="1">
    <citation type="submission" date="2018-06" db="EMBL/GenBank/DDBJ databases">
        <authorList>
            <consortium name="Pathogen Informatics"/>
            <person name="Doyle S."/>
        </authorList>
    </citation>
    <scope>NUCLEOTIDE SEQUENCE [LARGE SCALE GENOMIC DNA]</scope>
    <source>
        <strain evidence="16 17">NCTC11166</strain>
    </source>
</reference>